<feature type="transmembrane region" description="Helical" evidence="1">
    <location>
        <begin position="26"/>
        <end position="48"/>
    </location>
</feature>
<sequence length="75" mass="9043">MDEIIYLNYDIFTNFIMNNHDKLLTIIYSIIFIMGFSILFIILIIICIKPTNNNYKKNTTENIYFFDDEDYDIVI</sequence>
<organism evidence="2 3">
    <name type="scientific">Alphaentomopoxvirus acuprea</name>
    <dbReference type="NCBI Taxonomy" id="62099"/>
    <lineage>
        <taxon>Viruses</taxon>
        <taxon>Varidnaviria</taxon>
        <taxon>Bamfordvirae</taxon>
        <taxon>Nucleocytoviricota</taxon>
        <taxon>Pokkesviricetes</taxon>
        <taxon>Chitovirales</taxon>
        <taxon>Poxviridae</taxon>
        <taxon>Entomopoxvirinae</taxon>
        <taxon>Alphaentomopoxvirus</taxon>
    </lineage>
</organism>
<keyword evidence="3" id="KW-1185">Reference proteome</keyword>
<dbReference type="GeneID" id="18263496"/>
<evidence type="ECO:0000256" key="1">
    <source>
        <dbReference type="SAM" id="Phobius"/>
    </source>
</evidence>
<keyword evidence="1" id="KW-0812">Transmembrane</keyword>
<evidence type="ECO:0000313" key="3">
    <source>
        <dbReference type="Proteomes" id="UP000174145"/>
    </source>
</evidence>
<reference evidence="2 3" key="1">
    <citation type="journal article" date="2014" name="Virology">
        <title>The complete genome sequence of the Alphaentomopoxvirus Anomala cuprea entomopoxvirus, including its terminal hairpin loop sequences, suggests a potentially unique mode of apoptosis inhibition and mode of DNA replication.</title>
        <authorList>
            <person name="Mitsuhashi W."/>
            <person name="Miyamoto K."/>
            <person name="Wada S."/>
        </authorList>
    </citation>
    <scope>NUCLEOTIDE SEQUENCE [LARGE SCALE GENOMIC DNA]</scope>
    <source>
        <strain evidence="2">CV6M</strain>
    </source>
</reference>
<proteinExistence type="predicted"/>
<dbReference type="RefSeq" id="YP_009001540.1">
    <property type="nucleotide sequence ID" value="NC_023426.1"/>
</dbReference>
<dbReference type="Proteomes" id="UP000174145">
    <property type="component" value="Segment"/>
</dbReference>
<keyword evidence="1" id="KW-0472">Membrane</keyword>
<name>W6JIQ1_9POXV</name>
<dbReference type="KEGG" id="vg:18263496"/>
<dbReference type="EMBL" id="AP013055">
    <property type="protein sequence ID" value="BAO49427.1"/>
    <property type="molecule type" value="Genomic_DNA"/>
</dbReference>
<evidence type="ECO:0000313" key="2">
    <source>
        <dbReference type="EMBL" id="BAO49427.1"/>
    </source>
</evidence>
<accession>W6JIQ1</accession>
<keyword evidence="1" id="KW-1133">Transmembrane helix</keyword>
<protein>
    <submittedName>
        <fullName evidence="2">Uncharacterized protein</fullName>
    </submittedName>
</protein>